<dbReference type="PANTHER" id="PTHR11076:SF33">
    <property type="entry name" value="DNA POLYMERASE KAPPA"/>
    <property type="match status" value="1"/>
</dbReference>
<keyword evidence="19" id="KW-1185">Reference proteome</keyword>
<keyword evidence="9 16" id="KW-0479">Metal-binding</keyword>
<comment type="catalytic activity">
    <reaction evidence="15 16">
        <text>DNA(n) + a 2'-deoxyribonucleoside 5'-triphosphate = DNA(n+1) + diphosphate</text>
        <dbReference type="Rhea" id="RHEA:22508"/>
        <dbReference type="Rhea" id="RHEA-COMP:17339"/>
        <dbReference type="Rhea" id="RHEA-COMP:17340"/>
        <dbReference type="ChEBI" id="CHEBI:33019"/>
        <dbReference type="ChEBI" id="CHEBI:61560"/>
        <dbReference type="ChEBI" id="CHEBI:173112"/>
        <dbReference type="EC" id="2.7.7.7"/>
    </reaction>
</comment>
<dbReference type="InterPro" id="IPR043128">
    <property type="entry name" value="Rev_trsase/Diguanyl_cyclase"/>
</dbReference>
<evidence type="ECO:0000256" key="11">
    <source>
        <dbReference type="ARBA" id="ARBA00022842"/>
    </source>
</evidence>
<dbReference type="GO" id="GO:0003887">
    <property type="term" value="F:DNA-directed DNA polymerase activity"/>
    <property type="evidence" value="ECO:0007669"/>
    <property type="project" value="UniProtKB-UniRule"/>
</dbReference>
<evidence type="ECO:0000256" key="7">
    <source>
        <dbReference type="ARBA" id="ARBA00022695"/>
    </source>
</evidence>
<gene>
    <name evidence="16" type="primary">dinB</name>
    <name evidence="18" type="ORF">G3N55_02085</name>
</gene>
<dbReference type="PROSITE" id="PS50173">
    <property type="entry name" value="UMUC"/>
    <property type="match status" value="1"/>
</dbReference>
<dbReference type="FunFam" id="3.30.1490.100:FF:000004">
    <property type="entry name" value="DNA polymerase IV"/>
    <property type="match status" value="1"/>
</dbReference>
<proteinExistence type="inferred from homology"/>
<evidence type="ECO:0000313" key="19">
    <source>
        <dbReference type="Proteomes" id="UP000469346"/>
    </source>
</evidence>
<comment type="caution">
    <text evidence="18">The sequence shown here is derived from an EMBL/GenBank/DDBJ whole genome shotgun (WGS) entry which is preliminary data.</text>
</comment>
<dbReference type="GO" id="GO:0000287">
    <property type="term" value="F:magnesium ion binding"/>
    <property type="evidence" value="ECO:0007669"/>
    <property type="project" value="UniProtKB-UniRule"/>
</dbReference>
<dbReference type="Gene3D" id="3.30.1490.100">
    <property type="entry name" value="DNA polymerase, Y-family, little finger domain"/>
    <property type="match status" value="1"/>
</dbReference>
<evidence type="ECO:0000256" key="6">
    <source>
        <dbReference type="ARBA" id="ARBA00022679"/>
    </source>
</evidence>
<dbReference type="NCBIfam" id="NF002751">
    <property type="entry name" value="PRK02794.1"/>
    <property type="match status" value="1"/>
</dbReference>
<dbReference type="PANTHER" id="PTHR11076">
    <property type="entry name" value="DNA REPAIR POLYMERASE UMUC / TRANSFERASE FAMILY MEMBER"/>
    <property type="match status" value="1"/>
</dbReference>
<reference evidence="18 19" key="1">
    <citation type="submission" date="2020-02" db="EMBL/GenBank/DDBJ databases">
        <title>Comparative genomics of sulfur disproportionating microorganisms.</title>
        <authorList>
            <person name="Ward L.M."/>
            <person name="Bertran E."/>
            <person name="Johnston D.T."/>
        </authorList>
    </citation>
    <scope>NUCLEOTIDE SEQUENCE [LARGE SCALE GENOMIC DNA]</scope>
    <source>
        <strain evidence="18 19">DSM 100025</strain>
    </source>
</reference>
<dbReference type="GO" id="GO:0009432">
    <property type="term" value="P:SOS response"/>
    <property type="evidence" value="ECO:0007669"/>
    <property type="project" value="TreeGrafter"/>
</dbReference>
<dbReference type="FunFam" id="3.40.1170.60:FF:000001">
    <property type="entry name" value="DNA polymerase IV"/>
    <property type="match status" value="1"/>
</dbReference>
<dbReference type="NCBIfam" id="NF002882">
    <property type="entry name" value="PRK03348.1"/>
    <property type="match status" value="1"/>
</dbReference>
<keyword evidence="7 16" id="KW-0548">Nucleotidyltransferase</keyword>
<comment type="subunit">
    <text evidence="3 16">Monomer.</text>
</comment>
<name>A0A6N9TK52_DISTH</name>
<evidence type="ECO:0000256" key="8">
    <source>
        <dbReference type="ARBA" id="ARBA00022705"/>
    </source>
</evidence>
<dbReference type="GO" id="GO:0042276">
    <property type="term" value="P:error-prone translesion synthesis"/>
    <property type="evidence" value="ECO:0007669"/>
    <property type="project" value="TreeGrafter"/>
</dbReference>
<evidence type="ECO:0000256" key="5">
    <source>
        <dbReference type="ARBA" id="ARBA00022490"/>
    </source>
</evidence>
<dbReference type="GO" id="GO:0005829">
    <property type="term" value="C:cytosol"/>
    <property type="evidence" value="ECO:0007669"/>
    <property type="project" value="TreeGrafter"/>
</dbReference>
<evidence type="ECO:0000256" key="9">
    <source>
        <dbReference type="ARBA" id="ARBA00022723"/>
    </source>
</evidence>
<dbReference type="AlphaFoldDB" id="A0A6N9TK52"/>
<comment type="subcellular location">
    <subcellularLocation>
        <location evidence="1 16">Cytoplasm</location>
    </subcellularLocation>
</comment>
<dbReference type="SUPFAM" id="SSF100879">
    <property type="entry name" value="Lesion bypass DNA polymerase (Y-family), little finger domain"/>
    <property type="match status" value="1"/>
</dbReference>
<keyword evidence="10 16" id="KW-0227">DNA damage</keyword>
<evidence type="ECO:0000259" key="17">
    <source>
        <dbReference type="PROSITE" id="PS50173"/>
    </source>
</evidence>
<evidence type="ECO:0000256" key="3">
    <source>
        <dbReference type="ARBA" id="ARBA00011245"/>
    </source>
</evidence>
<dbReference type="Pfam" id="PF11798">
    <property type="entry name" value="IMS_HHH"/>
    <property type="match status" value="1"/>
</dbReference>
<dbReference type="NCBIfam" id="NF002677">
    <property type="entry name" value="PRK02406.1"/>
    <property type="match status" value="1"/>
</dbReference>
<dbReference type="InterPro" id="IPR036775">
    <property type="entry name" value="DNA_pol_Y-fam_lit_finger_sf"/>
</dbReference>
<dbReference type="InterPro" id="IPR050116">
    <property type="entry name" value="DNA_polymerase-Y"/>
</dbReference>
<dbReference type="HAMAP" id="MF_01113">
    <property type="entry name" value="DNApol_IV"/>
    <property type="match status" value="1"/>
</dbReference>
<dbReference type="SUPFAM" id="SSF56672">
    <property type="entry name" value="DNA/RNA polymerases"/>
    <property type="match status" value="1"/>
</dbReference>
<keyword evidence="8 16" id="KW-0235">DNA replication</keyword>
<dbReference type="GO" id="GO:0003684">
    <property type="term" value="F:damaged DNA binding"/>
    <property type="evidence" value="ECO:0007669"/>
    <property type="project" value="InterPro"/>
</dbReference>
<evidence type="ECO:0000256" key="14">
    <source>
        <dbReference type="ARBA" id="ARBA00023204"/>
    </source>
</evidence>
<organism evidence="18 19">
    <name type="scientific">Dissulfurirhabdus thermomarina</name>
    <dbReference type="NCBI Taxonomy" id="1765737"/>
    <lineage>
        <taxon>Bacteria</taxon>
        <taxon>Deltaproteobacteria</taxon>
        <taxon>Dissulfurirhabdaceae</taxon>
        <taxon>Dissulfurirhabdus</taxon>
    </lineage>
</organism>
<dbReference type="EMBL" id="JAAGRR010000012">
    <property type="protein sequence ID" value="NDY41642.1"/>
    <property type="molecule type" value="Genomic_DNA"/>
</dbReference>
<evidence type="ECO:0000256" key="4">
    <source>
        <dbReference type="ARBA" id="ARBA00022457"/>
    </source>
</evidence>
<keyword evidence="11 16" id="KW-0460">Magnesium</keyword>
<sequence length="401" mass="43028">MDGGRDRELRCIVHLDMDAFFASVEALDRPELRGRPVIVGGTGPRGVVAAASYEARRHGVHSAMPMTRARRLCPGAVVLPPRAARYREVSRAVFEIFRSFTPLVEPVSIDEAFLDLTGTEALHGPPAAAAAEIRRRVRGETGLTVSAGVAPNKLLAKIASDLGKPDGLVVVPPGREQEFLDPLPVGRIWGVGEVTRRVLGRMGVRTVRDLRALDREGLVRRFGAAGHRLYLRARGRDASPVAPPGPPKSVGREETFPRDLRGEAALRPVLLRLAGEVGRRLRRRGLAGRTVVLKVRFGDFSTVTRSVTLPAPVDDDGAVFHAGLELLGRVPPERPVRLLGLTVTGFGPEGAWRQLSLFGGPGAAASREALNRALDRLRERYGGDVVVPGSLLPGGEEGPGG</sequence>
<dbReference type="InterPro" id="IPR024728">
    <property type="entry name" value="PolY_HhH_motif"/>
</dbReference>
<dbReference type="RefSeq" id="WP_163297799.1">
    <property type="nucleotide sequence ID" value="NZ_JAAGRR010000012.1"/>
</dbReference>
<keyword evidence="12 16" id="KW-0239">DNA-directed DNA polymerase</keyword>
<evidence type="ECO:0000256" key="13">
    <source>
        <dbReference type="ARBA" id="ARBA00023125"/>
    </source>
</evidence>
<feature type="binding site" evidence="16">
    <location>
        <position position="16"/>
    </location>
    <ligand>
        <name>Mg(2+)</name>
        <dbReference type="ChEBI" id="CHEBI:18420"/>
    </ligand>
</feature>
<comment type="similarity">
    <text evidence="2 16">Belongs to the DNA polymerase type-Y family.</text>
</comment>
<evidence type="ECO:0000256" key="1">
    <source>
        <dbReference type="ARBA" id="ARBA00004496"/>
    </source>
</evidence>
<keyword evidence="14 16" id="KW-0234">DNA repair</keyword>
<dbReference type="Pfam" id="PF00817">
    <property type="entry name" value="IMS"/>
    <property type="match status" value="1"/>
</dbReference>
<feature type="site" description="Substrate discrimination" evidence="16">
    <location>
        <position position="21"/>
    </location>
</feature>
<dbReference type="Gene3D" id="3.40.1170.60">
    <property type="match status" value="1"/>
</dbReference>
<comment type="function">
    <text evidence="16">Poorly processive, error-prone DNA polymerase involved in untargeted mutagenesis. Copies undamaged DNA at stalled replication forks, which arise in vivo from mismatched or misaligned primer ends. These misaligned primers can be extended by PolIV. Exhibits no 3'-5' exonuclease (proofreading) activity. May be involved in translesional synthesis, in conjunction with the beta clamp from PolIII.</text>
</comment>
<dbReference type="Gene3D" id="3.30.70.270">
    <property type="match status" value="1"/>
</dbReference>
<dbReference type="CDD" id="cd03586">
    <property type="entry name" value="PolY_Pol_IV_kappa"/>
    <property type="match status" value="1"/>
</dbReference>
<comment type="cofactor">
    <cofactor evidence="16">
        <name>Mg(2+)</name>
        <dbReference type="ChEBI" id="CHEBI:18420"/>
    </cofactor>
    <text evidence="16">Binds 2 magnesium ions per subunit.</text>
</comment>
<keyword evidence="6 16" id="KW-0808">Transferase</keyword>
<dbReference type="Proteomes" id="UP000469346">
    <property type="component" value="Unassembled WGS sequence"/>
</dbReference>
<dbReference type="NCBIfam" id="NF003015">
    <property type="entry name" value="PRK03858.1"/>
    <property type="match status" value="1"/>
</dbReference>
<dbReference type="GO" id="GO:0006261">
    <property type="term" value="P:DNA-templated DNA replication"/>
    <property type="evidence" value="ECO:0007669"/>
    <property type="project" value="UniProtKB-UniRule"/>
</dbReference>
<accession>A0A6N9TK52</accession>
<feature type="domain" description="UmuC" evidence="17">
    <location>
        <begin position="12"/>
        <end position="192"/>
    </location>
</feature>
<dbReference type="InterPro" id="IPR022880">
    <property type="entry name" value="DNApol_IV"/>
</dbReference>
<feature type="binding site" evidence="16">
    <location>
        <position position="110"/>
    </location>
    <ligand>
        <name>Mg(2+)</name>
        <dbReference type="ChEBI" id="CHEBI:18420"/>
    </ligand>
</feature>
<evidence type="ECO:0000256" key="16">
    <source>
        <dbReference type="HAMAP-Rule" id="MF_01113"/>
    </source>
</evidence>
<keyword evidence="5 16" id="KW-0963">Cytoplasm</keyword>
<dbReference type="EC" id="2.7.7.7" evidence="16"/>
<dbReference type="InterPro" id="IPR001126">
    <property type="entry name" value="UmuC"/>
</dbReference>
<evidence type="ECO:0000313" key="18">
    <source>
        <dbReference type="EMBL" id="NDY41642.1"/>
    </source>
</evidence>
<dbReference type="GO" id="GO:0006281">
    <property type="term" value="P:DNA repair"/>
    <property type="evidence" value="ECO:0007669"/>
    <property type="project" value="UniProtKB-UniRule"/>
</dbReference>
<evidence type="ECO:0000256" key="10">
    <source>
        <dbReference type="ARBA" id="ARBA00022763"/>
    </source>
</evidence>
<protein>
    <recommendedName>
        <fullName evidence="16">DNA polymerase IV</fullName>
        <shortName evidence="16">Pol IV</shortName>
        <ecNumber evidence="16">2.7.7.7</ecNumber>
    </recommendedName>
</protein>
<dbReference type="InterPro" id="IPR017961">
    <property type="entry name" value="DNA_pol_Y-fam_little_finger"/>
</dbReference>
<feature type="active site" evidence="16">
    <location>
        <position position="111"/>
    </location>
</feature>
<dbReference type="Gene3D" id="1.10.150.20">
    <property type="entry name" value="5' to 3' exonuclease, C-terminal subdomain"/>
    <property type="match status" value="1"/>
</dbReference>
<dbReference type="Pfam" id="PF11799">
    <property type="entry name" value="IMS_C"/>
    <property type="match status" value="1"/>
</dbReference>
<keyword evidence="13 16" id="KW-0238">DNA-binding</keyword>
<keyword evidence="4 16" id="KW-0515">Mutator protein</keyword>
<evidence type="ECO:0000256" key="15">
    <source>
        <dbReference type="ARBA" id="ARBA00049244"/>
    </source>
</evidence>
<evidence type="ECO:0000256" key="12">
    <source>
        <dbReference type="ARBA" id="ARBA00022932"/>
    </source>
</evidence>
<evidence type="ECO:0000256" key="2">
    <source>
        <dbReference type="ARBA" id="ARBA00010945"/>
    </source>
</evidence>
<dbReference type="InterPro" id="IPR043502">
    <property type="entry name" value="DNA/RNA_pol_sf"/>
</dbReference>